<feature type="transmembrane region" description="Helical" evidence="1">
    <location>
        <begin position="583"/>
        <end position="608"/>
    </location>
</feature>
<dbReference type="Proteomes" id="UP000008281">
    <property type="component" value="Unassembled WGS sequence"/>
</dbReference>
<dbReference type="InParanoid" id="E3LI24"/>
<feature type="transmembrane region" description="Helical" evidence="1">
    <location>
        <begin position="812"/>
        <end position="831"/>
    </location>
</feature>
<keyword evidence="3" id="KW-1185">Reference proteome</keyword>
<evidence type="ECO:0000313" key="3">
    <source>
        <dbReference type="Proteomes" id="UP000008281"/>
    </source>
</evidence>
<feature type="transmembrane region" description="Helical" evidence="1">
    <location>
        <begin position="692"/>
        <end position="713"/>
    </location>
</feature>
<feature type="transmembrane region" description="Helical" evidence="1">
    <location>
        <begin position="952"/>
        <end position="973"/>
    </location>
</feature>
<name>E3LI24_CAERE</name>
<feature type="transmembrane region" description="Helical" evidence="1">
    <location>
        <begin position="868"/>
        <end position="895"/>
    </location>
</feature>
<dbReference type="SUPFAM" id="SSF81321">
    <property type="entry name" value="Family A G protein-coupled receptor-like"/>
    <property type="match status" value="3"/>
</dbReference>
<reference evidence="2" key="1">
    <citation type="submission" date="2007-07" db="EMBL/GenBank/DDBJ databases">
        <title>PCAP assembly of the Caenorhabditis remanei genome.</title>
        <authorList>
            <consortium name="The Caenorhabditis remanei Sequencing Consortium"/>
            <person name="Wilson R.K."/>
        </authorList>
    </citation>
    <scope>NUCLEOTIDE SEQUENCE [LARGE SCALE GENOMIC DNA]</scope>
    <source>
        <strain evidence="2">PB4641</strain>
    </source>
</reference>
<dbReference type="InterPro" id="IPR053220">
    <property type="entry name" value="Nematode_rcpt-like_serp_H"/>
</dbReference>
<feature type="transmembrane region" description="Helical" evidence="1">
    <location>
        <begin position="539"/>
        <end position="562"/>
    </location>
</feature>
<accession>E3LI24</accession>
<feature type="transmembrane region" description="Helical" evidence="1">
    <location>
        <begin position="770"/>
        <end position="792"/>
    </location>
</feature>
<gene>
    <name evidence="2" type="ORF">CRE_09300</name>
</gene>
<protein>
    <recommendedName>
        <fullName evidence="4">Serpentine Receptor, class H</fullName>
    </recommendedName>
</protein>
<proteinExistence type="predicted"/>
<feature type="transmembrane region" description="Helical" evidence="1">
    <location>
        <begin position="142"/>
        <end position="163"/>
    </location>
</feature>
<dbReference type="PANTHER" id="PTHR22941">
    <property type="entry name" value="SERPENTINE RECEPTOR"/>
    <property type="match status" value="1"/>
</dbReference>
<feature type="transmembrane region" description="Helical" evidence="1">
    <location>
        <begin position="244"/>
        <end position="268"/>
    </location>
</feature>
<dbReference type="PANTHER" id="PTHR22941:SF2">
    <property type="entry name" value="SERPENTINE RECEPTOR, CLASS H-RELATED"/>
    <property type="match status" value="1"/>
</dbReference>
<dbReference type="HOGENOM" id="CLU_297418_0_0_1"/>
<feature type="transmembrane region" description="Helical" evidence="1">
    <location>
        <begin position="280"/>
        <end position="302"/>
    </location>
</feature>
<evidence type="ECO:0000313" key="2">
    <source>
        <dbReference type="EMBL" id="EFO95440.1"/>
    </source>
</evidence>
<feature type="transmembrane region" description="Helical" evidence="1">
    <location>
        <begin position="54"/>
        <end position="78"/>
    </location>
</feature>
<dbReference type="InterPro" id="IPR019422">
    <property type="entry name" value="7TM_GPCR_serpentine_rcpt_Srh"/>
</dbReference>
<evidence type="ECO:0000256" key="1">
    <source>
        <dbReference type="SAM" id="Phobius"/>
    </source>
</evidence>
<dbReference type="OMA" id="FHTMDMQ"/>
<organism evidence="3">
    <name type="scientific">Caenorhabditis remanei</name>
    <name type="common">Caenorhabditis vulgaris</name>
    <dbReference type="NCBI Taxonomy" id="31234"/>
    <lineage>
        <taxon>Eukaryota</taxon>
        <taxon>Metazoa</taxon>
        <taxon>Ecdysozoa</taxon>
        <taxon>Nematoda</taxon>
        <taxon>Chromadorea</taxon>
        <taxon>Rhabditida</taxon>
        <taxon>Rhabditina</taxon>
        <taxon>Rhabditomorpha</taxon>
        <taxon>Rhabditoidea</taxon>
        <taxon>Rhabditidae</taxon>
        <taxon>Peloderinae</taxon>
        <taxon>Caenorhabditis</taxon>
    </lineage>
</organism>
<keyword evidence="1" id="KW-0812">Transmembrane</keyword>
<feature type="transmembrane region" description="Helical" evidence="1">
    <location>
        <begin position="725"/>
        <end position="750"/>
    </location>
</feature>
<evidence type="ECO:0008006" key="4">
    <source>
        <dbReference type="Google" id="ProtNLM"/>
    </source>
</evidence>
<dbReference type="Pfam" id="PF10318">
    <property type="entry name" value="7TM_GPCR_Srh"/>
    <property type="match status" value="3"/>
</dbReference>
<feature type="transmembrane region" description="Helical" evidence="1">
    <location>
        <begin position="98"/>
        <end position="121"/>
    </location>
</feature>
<feature type="transmembrane region" description="Helical" evidence="1">
    <location>
        <begin position="438"/>
        <end position="460"/>
    </location>
</feature>
<keyword evidence="1" id="KW-0472">Membrane</keyword>
<sequence length="1013" mass="116167">MNSVLSSADVGVFASPNFLSISLHVVSGLSIPIHLFGMYAILLKTPDNMRALKWYLASLHIWTVLFDYAMSVFAIPVLLFPEFAGYPLGLFKVLNADYYAYLVVIEFVFIGYVLVSIIAIFENQFYIVCSFTGKTRWASLRRSWLVFHYFFATVVCISFGGFVPEQTQARKNVFQKLPNLPSYVYEIPIFVFTENGTYHLTMFLILIPSICLEIGIFVISTVRTTSKLLKTSKVSRKTYSMQRVFFIALVIQTGLPLITLVVPFAYSWVSVIWRYYNQGLMNIAVIVTTVHGVSSTLVMLLVHRPYRNALISAFSIRSTSKKQGSSRRNTLKISVKMSSAYNVNHSFPIGLLDSPRFLSTTLHIISAVSIPIHIFGMYVIIFQTPETMKSVKWYLASLHISTVLFDYSISIMILPVIMFPEFAGYPLGLFRLVNEDYYVYPVVLTIFFMGCVLVSIIAIFEKQFYTLCSFSEKAKWGSFRRPWLIGHGILTTGSCISFGCFVPEQTSARKIVFQKLPRLPDYIYEIPIFVFTDDGSYHLTVFLILIPFTCFEISIFVISIIRTISKLLNTSKMSKKSYRLQKIFFIALVIQTGLPLITLIVPFVYSWISILWGYYNQGLMNIAVIVTTIHGLSSTLVMLLVHRPYRDRLLAVFCFERDLQKSGRKTPLIVAVHGYLTKKVICYFESPDSLSFTLHIISAVSIPIHCFGMYLIMFRTPEIMKTMKWYLLSLHVSTVLFDYSISLAIIPVIFFPEFAGYPLGWVRLLDVKYYVFAVVIGLFFLASVLVSIIALFENQFDTLCSFPMWSRWRRKWLIGHCFLAVSVSISLGCFVPEQSKAKQDLFQFFQKLPHLPEYIYVYPVFVFTADGAFHLIIFIILIPFICFEVSVFVSSIVRTMSNQLHTKRMSRKTYQLHRKFFIALVIQIGLPLVTLVIPFVYSWISILWKYYNQGLMNIAVIVTTIHGLFSTVVMVFVHRPYRDTLFSVMCFGNVFPKSTFRRNTLVVATMHGLLISF</sequence>
<dbReference type="eggNOG" id="ENOG502T0TY">
    <property type="taxonomic scope" value="Eukaryota"/>
</dbReference>
<feature type="transmembrane region" description="Helical" evidence="1">
    <location>
        <begin position="916"/>
        <end position="940"/>
    </location>
</feature>
<dbReference type="AlphaFoldDB" id="E3LI24"/>
<feature type="transmembrane region" description="Helical" evidence="1">
    <location>
        <begin position="20"/>
        <end position="42"/>
    </location>
</feature>
<feature type="transmembrane region" description="Helical" evidence="1">
    <location>
        <begin position="200"/>
        <end position="223"/>
    </location>
</feature>
<dbReference type="OrthoDB" id="5877222at2759"/>
<dbReference type="EMBL" id="DS268409">
    <property type="protein sequence ID" value="EFO95440.1"/>
    <property type="molecule type" value="Genomic_DNA"/>
</dbReference>
<feature type="transmembrane region" description="Helical" evidence="1">
    <location>
        <begin position="481"/>
        <end position="502"/>
    </location>
</feature>
<keyword evidence="1" id="KW-1133">Transmembrane helix</keyword>
<feature type="transmembrane region" description="Helical" evidence="1">
    <location>
        <begin position="620"/>
        <end position="641"/>
    </location>
</feature>
<feature type="transmembrane region" description="Helical" evidence="1">
    <location>
        <begin position="357"/>
        <end position="381"/>
    </location>
</feature>